<dbReference type="AlphaFoldDB" id="A0A507DCA8"/>
<organism evidence="5 7">
    <name type="scientific">Synchytrium endobioticum</name>
    <dbReference type="NCBI Taxonomy" id="286115"/>
    <lineage>
        <taxon>Eukaryota</taxon>
        <taxon>Fungi</taxon>
        <taxon>Fungi incertae sedis</taxon>
        <taxon>Chytridiomycota</taxon>
        <taxon>Chytridiomycota incertae sedis</taxon>
        <taxon>Chytridiomycetes</taxon>
        <taxon>Synchytriales</taxon>
        <taxon>Synchytriaceae</taxon>
        <taxon>Synchytrium</taxon>
    </lineage>
</organism>
<dbReference type="PANTHER" id="PTHR46618">
    <property type="entry name" value="ARMADILLO REPEAT-CONTAINING PROTEIN 3"/>
    <property type="match status" value="1"/>
</dbReference>
<dbReference type="OrthoDB" id="7537227at2759"/>
<dbReference type="Pfam" id="PF14381">
    <property type="entry name" value="EDR1_CTR1_ARMC3_pept"/>
    <property type="match status" value="1"/>
</dbReference>
<evidence type="ECO:0000259" key="3">
    <source>
        <dbReference type="Pfam" id="PF14381"/>
    </source>
</evidence>
<keyword evidence="1" id="KW-0677">Repeat</keyword>
<feature type="repeat" description="ARM" evidence="2">
    <location>
        <begin position="97"/>
        <end position="139"/>
    </location>
</feature>
<dbReference type="Gene3D" id="1.25.10.10">
    <property type="entry name" value="Leucine-rich Repeat Variant"/>
    <property type="match status" value="3"/>
</dbReference>
<dbReference type="InterPro" id="IPR011989">
    <property type="entry name" value="ARM-like"/>
</dbReference>
<dbReference type="InterPro" id="IPR055164">
    <property type="entry name" value="EDR1/CTR1/ARMC3-like_pept-like"/>
</dbReference>
<keyword evidence="6" id="KW-1185">Reference proteome</keyword>
<sequence>MESTQCDPTSITITDIRTLILVLKSPESTICTLSADALTRYAENSLKHRIQLLNLGIVPPLLDLARSKDAAARRSAAACLAASTENVDAHQDMRRRDLIAALVALLSGEAPEIQEESAFALANLAKDFANKTEIRSQGGIKALIRLLDSPDPDCRKNGAHALAAVLDDFPNRHEFRTSGGVQPLLELLNAEFLEIQENALLCLVRCTQDSATRLEVRKTGGIKKLIDALKQDSAGLHHLTLLCISNCLEDGEMAFQFIENGGIQATARTLTTEEAKTKRHASLVVSRAARNEKANGLMKDAGVLLALTANVLLTDAQTVASAALAIATLAKSDVNRQEFLKLATVEALFARLTHDDHEVLRNVEWALAVLSLNAKVRARVRSLDAPARVLALLQQYNDDAGILAAGCEFLANMAEDSDLRGAIIKQGAVSLLVSVLNSADAHAVASAALALSRVAMDVEGRILIDENTAISKLTGLLTSPDLQIVRNASYAVAAACQLDANAQTACKAGAVSTLVNLSRKASTNASNFATEALNQLLDYHLPVKYWLTSRLDMTDTIQTPFYDLGQASPCDTHFPTLSDLQSFPVNQKREILLVDFATDSALNALVNKIISENSSMFYSLSRADQIQKLARAVSDAMGGAIPAEQQHSLSFQFRIAELKIALSSNVIPLGKIDRGGAYHRALLFKALCDRVGIKSALIRGNFNKYWNVVDLNGVTARLISPPVEKMEKDTASVVGGPGRKQSILPAPVAEASWAASKNDLQRNNSAAASISSNDKVVEHLVSVDVMTEPGALTPYKMSSN</sequence>
<name>A0A507DCA8_9FUNG</name>
<dbReference type="STRING" id="286115.A0A507DCA8"/>
<evidence type="ECO:0000313" key="5">
    <source>
        <dbReference type="EMBL" id="TPX49319.1"/>
    </source>
</evidence>
<dbReference type="EMBL" id="QEAN01000262">
    <property type="protein sequence ID" value="TPX41661.1"/>
    <property type="molecule type" value="Genomic_DNA"/>
</dbReference>
<dbReference type="SUPFAM" id="SSF48371">
    <property type="entry name" value="ARM repeat"/>
    <property type="match status" value="2"/>
</dbReference>
<protein>
    <recommendedName>
        <fullName evidence="3">EDR1/CTR1/ARMC3-like peptidase-like domain-containing protein</fullName>
    </recommendedName>
</protein>
<dbReference type="PROSITE" id="PS50176">
    <property type="entry name" value="ARM_REPEAT"/>
    <property type="match status" value="1"/>
</dbReference>
<evidence type="ECO:0000313" key="4">
    <source>
        <dbReference type="EMBL" id="TPX41661.1"/>
    </source>
</evidence>
<reference evidence="6 7" key="1">
    <citation type="journal article" date="2019" name="Sci. Rep.">
        <title>Comparative genomics of chytrid fungi reveal insights into the obligate biotrophic and pathogenic lifestyle of Synchytrium endobioticum.</title>
        <authorList>
            <person name="van de Vossenberg B.T.L.H."/>
            <person name="Warris S."/>
            <person name="Nguyen H.D.T."/>
            <person name="van Gent-Pelzer M.P.E."/>
            <person name="Joly D.L."/>
            <person name="van de Geest H.C."/>
            <person name="Bonants P.J.M."/>
            <person name="Smith D.S."/>
            <person name="Levesque C.A."/>
            <person name="van der Lee T.A.J."/>
        </authorList>
    </citation>
    <scope>NUCLEOTIDE SEQUENCE [LARGE SCALE GENOMIC DNA]</scope>
    <source>
        <strain evidence="5 7">LEV6574</strain>
        <strain evidence="4 6">MB42</strain>
    </source>
</reference>
<evidence type="ECO:0000313" key="7">
    <source>
        <dbReference type="Proteomes" id="UP000320475"/>
    </source>
</evidence>
<comment type="caution">
    <text evidence="5">The sequence shown here is derived from an EMBL/GenBank/DDBJ whole genome shotgun (WGS) entry which is preliminary data.</text>
</comment>
<dbReference type="InterPro" id="IPR016024">
    <property type="entry name" value="ARM-type_fold"/>
</dbReference>
<dbReference type="PANTHER" id="PTHR46618:SF1">
    <property type="entry name" value="ARMADILLO REPEAT-CONTAINING PROTEIN 3"/>
    <property type="match status" value="1"/>
</dbReference>
<gene>
    <name evidence="5" type="ORF">SeLEV6574_g01547</name>
    <name evidence="4" type="ORF">SeMB42_g05481</name>
</gene>
<dbReference type="VEuPathDB" id="FungiDB:SeMB42_g05481"/>
<evidence type="ECO:0000256" key="2">
    <source>
        <dbReference type="PROSITE-ProRule" id="PRU00259"/>
    </source>
</evidence>
<dbReference type="Proteomes" id="UP000317494">
    <property type="component" value="Unassembled WGS sequence"/>
</dbReference>
<dbReference type="SMART" id="SM00185">
    <property type="entry name" value="ARM"/>
    <property type="match status" value="12"/>
</dbReference>
<dbReference type="InterPro" id="IPR052441">
    <property type="entry name" value="Armadillo-Ser/Thr_Kinase"/>
</dbReference>
<proteinExistence type="predicted"/>
<feature type="domain" description="EDR1/CTR1/ARMC3-like peptidase-like" evidence="3">
    <location>
        <begin position="543"/>
        <end position="701"/>
    </location>
</feature>
<evidence type="ECO:0000256" key="1">
    <source>
        <dbReference type="ARBA" id="ARBA00022737"/>
    </source>
</evidence>
<dbReference type="EMBL" id="QEAM01000036">
    <property type="protein sequence ID" value="TPX49319.1"/>
    <property type="molecule type" value="Genomic_DNA"/>
</dbReference>
<evidence type="ECO:0000313" key="6">
    <source>
        <dbReference type="Proteomes" id="UP000317494"/>
    </source>
</evidence>
<dbReference type="InterPro" id="IPR000225">
    <property type="entry name" value="Armadillo"/>
</dbReference>
<dbReference type="Proteomes" id="UP000320475">
    <property type="component" value="Unassembled WGS sequence"/>
</dbReference>
<accession>A0A507DCA8</accession>